<proteinExistence type="inferred from homology"/>
<sequence length="377" mass="41178">MRRLQLLFAQRSIFPPPLTHFKAQPSIFAHTFFYYSTIMPGRYTEVHKSPKGVNDARPTALKIVEDEGRQGELKNKTALVTGASSGIGIETVRALAATGLRVFATARNLDKAKSALGDLLTSSSSVPGQAAPVELIHMDNESLDSVRNGAEAFLKSSNAQLNVLVCNAGIMACPFSLTEDGFESQFGVCHIAHFLLFELVKDSLLKSSTVDFNSRVVMLSSMGHRSGGINFGDLNFSEEGSYSPWRAYGQAKTANIYLANEVERRYGAHGLHGLSLHPGGISTGLQVHLPKEITDQWAKNENIRNYLKSTEQGASTTLIAAVGKDWEGHGGKYLEDCEEAGPHHEDSQYGYAPHAYDEKDASKLYDESLALVGRWVK</sequence>
<dbReference type="PRINTS" id="PR00081">
    <property type="entry name" value="GDHRDH"/>
</dbReference>
<reference evidence="3 4" key="1">
    <citation type="submission" date="2019-06" db="EMBL/GenBank/DDBJ databases">
        <title>A chromosomal-level reference genome of Carpinus fangiana (Coryloideae, Betulaceae).</title>
        <authorList>
            <person name="Yang X."/>
            <person name="Wang Z."/>
            <person name="Zhang L."/>
            <person name="Hao G."/>
            <person name="Liu J."/>
            <person name="Yang Y."/>
        </authorList>
    </citation>
    <scope>NUCLEOTIDE SEQUENCE [LARGE SCALE GENOMIC DNA]</scope>
    <source>
        <strain evidence="3">Cfa_2016G</strain>
        <tissue evidence="3">Leaf</tissue>
    </source>
</reference>
<dbReference type="Gene3D" id="3.40.50.720">
    <property type="entry name" value="NAD(P)-binding Rossmann-like Domain"/>
    <property type="match status" value="1"/>
</dbReference>
<dbReference type="EMBL" id="VIBQ01000017">
    <property type="protein sequence ID" value="KAB8360956.1"/>
    <property type="molecule type" value="Genomic_DNA"/>
</dbReference>
<dbReference type="Pfam" id="PF00106">
    <property type="entry name" value="adh_short"/>
    <property type="match status" value="1"/>
</dbReference>
<dbReference type="SUPFAM" id="SSF51735">
    <property type="entry name" value="NAD(P)-binding Rossmann-fold domains"/>
    <property type="match status" value="1"/>
</dbReference>
<organism evidence="3 4">
    <name type="scientific">Carpinus fangiana</name>
    <dbReference type="NCBI Taxonomy" id="176857"/>
    <lineage>
        <taxon>Eukaryota</taxon>
        <taxon>Viridiplantae</taxon>
        <taxon>Streptophyta</taxon>
        <taxon>Embryophyta</taxon>
        <taxon>Tracheophyta</taxon>
        <taxon>Spermatophyta</taxon>
        <taxon>Magnoliopsida</taxon>
        <taxon>eudicotyledons</taxon>
        <taxon>Gunneridae</taxon>
        <taxon>Pentapetalae</taxon>
        <taxon>rosids</taxon>
        <taxon>fabids</taxon>
        <taxon>Fagales</taxon>
        <taxon>Betulaceae</taxon>
        <taxon>Carpinus</taxon>
    </lineage>
</organism>
<gene>
    <name evidence="3" type="ORF">FH972_024688</name>
</gene>
<keyword evidence="4" id="KW-1185">Reference proteome</keyword>
<evidence type="ECO:0000256" key="1">
    <source>
        <dbReference type="ARBA" id="ARBA00006484"/>
    </source>
</evidence>
<dbReference type="GO" id="GO:0016491">
    <property type="term" value="F:oxidoreductase activity"/>
    <property type="evidence" value="ECO:0007669"/>
    <property type="project" value="UniProtKB-KW"/>
</dbReference>
<comment type="similarity">
    <text evidence="1">Belongs to the short-chain dehydrogenases/reductases (SDR) family.</text>
</comment>
<evidence type="ECO:0000313" key="4">
    <source>
        <dbReference type="Proteomes" id="UP000327013"/>
    </source>
</evidence>
<dbReference type="AlphaFoldDB" id="A0A5N6KZ53"/>
<dbReference type="OrthoDB" id="191139at2759"/>
<keyword evidence="2" id="KW-0560">Oxidoreductase</keyword>
<evidence type="ECO:0000313" key="3">
    <source>
        <dbReference type="EMBL" id="KAB8360956.1"/>
    </source>
</evidence>
<name>A0A5N6KZ53_9ROSI</name>
<dbReference type="InterPro" id="IPR036291">
    <property type="entry name" value="NAD(P)-bd_dom_sf"/>
</dbReference>
<accession>A0A5N6KZ53</accession>
<comment type="caution">
    <text evidence="3">The sequence shown here is derived from an EMBL/GenBank/DDBJ whole genome shotgun (WGS) entry which is preliminary data.</text>
</comment>
<dbReference type="InterPro" id="IPR002347">
    <property type="entry name" value="SDR_fam"/>
</dbReference>
<dbReference type="PANTHER" id="PTHR24320">
    <property type="entry name" value="RETINOL DEHYDROGENASE"/>
    <property type="match status" value="1"/>
</dbReference>
<evidence type="ECO:0000256" key="2">
    <source>
        <dbReference type="ARBA" id="ARBA00023002"/>
    </source>
</evidence>
<dbReference type="Proteomes" id="UP000327013">
    <property type="component" value="Unassembled WGS sequence"/>
</dbReference>
<dbReference type="PANTHER" id="PTHR24320:SF272">
    <property type="entry name" value="NAD(P)-BINDING ROSSMANN-FOLD SUPERFAMILY PROTEIN"/>
    <property type="match status" value="1"/>
</dbReference>
<protein>
    <submittedName>
        <fullName evidence="3">Uncharacterized protein</fullName>
    </submittedName>
</protein>